<gene>
    <name evidence="1" type="ORF">IV203_029600</name>
</gene>
<accession>A0A9K3LRY4</accession>
<comment type="caution">
    <text evidence="1">The sequence shown here is derived from an EMBL/GenBank/DDBJ whole genome shotgun (WGS) entry which is preliminary data.</text>
</comment>
<evidence type="ECO:0000313" key="2">
    <source>
        <dbReference type="Proteomes" id="UP000693970"/>
    </source>
</evidence>
<evidence type="ECO:0000313" key="1">
    <source>
        <dbReference type="EMBL" id="KAG7366930.1"/>
    </source>
</evidence>
<dbReference type="Proteomes" id="UP000693970">
    <property type="component" value="Unassembled WGS sequence"/>
</dbReference>
<name>A0A9K3LRY4_9STRA</name>
<keyword evidence="2" id="KW-1185">Reference proteome</keyword>
<protein>
    <submittedName>
        <fullName evidence="1">Uncharacterized protein</fullName>
    </submittedName>
</protein>
<proteinExistence type="predicted"/>
<reference evidence="1" key="2">
    <citation type="submission" date="2021-04" db="EMBL/GenBank/DDBJ databases">
        <authorList>
            <person name="Podell S."/>
        </authorList>
    </citation>
    <scope>NUCLEOTIDE SEQUENCE</scope>
    <source>
        <strain evidence="1">Hildebrandi</strain>
    </source>
</reference>
<sequence>MGKFTLDYFEKKLEEMHDKIYKKAPGIKATHRKAFVEACEIFHDGDEAMQNATDPQEIEKCAKAQTKAMKKCVKAGGKIFENLDMTSSATLESAILKGTMIAQATPQGLADWVAEDERHELYMNQVMSSTDMLKFMLTHGGPKDGKWGQAIKIYFEICNGFPDDSDDLTKVFRKIAMAVALELATPICEFDTKIQVDPVKRYQHYADAYKNGELDPAFPHFSVWEMRHIINCNATDEQLAWGRKMMMNYAPYITTLTDLKLRYNYILETDVLMRNPTWTSSPRSYQQVLSGGGKDKPNAWFGRFICKAFGIPTWGCTQPKLEAFIRWTPSGWVPIKGAQWEECSYEGVSGIDFQAESSARAGHTSEDYYKQIVLLEALADMMDAKRGESTSESDKNMIHPMKLWRSLCTIQKALMLEAVTAESFERSGEGVVKTKVEKYLEIFERDKDDTEITNEDGIVTIPAAAHGYSSGNKMVIACMDGGKQLNFMADGVAEYELPDDVEPRTYTLTLEVCTVHLQQTPLKVTVNDLEEVDLEIPYTVGEWQKTKGLDVTLSGDGDIIRIARARPAFGMAIRRLVLE</sequence>
<organism evidence="1 2">
    <name type="scientific">Nitzschia inconspicua</name>
    <dbReference type="NCBI Taxonomy" id="303405"/>
    <lineage>
        <taxon>Eukaryota</taxon>
        <taxon>Sar</taxon>
        <taxon>Stramenopiles</taxon>
        <taxon>Ochrophyta</taxon>
        <taxon>Bacillariophyta</taxon>
        <taxon>Bacillariophyceae</taxon>
        <taxon>Bacillariophycidae</taxon>
        <taxon>Bacillariales</taxon>
        <taxon>Bacillariaceae</taxon>
        <taxon>Nitzschia</taxon>
    </lineage>
</organism>
<dbReference type="OrthoDB" id="46119at2759"/>
<reference evidence="1" key="1">
    <citation type="journal article" date="2021" name="Sci. Rep.">
        <title>Diploid genomic architecture of Nitzschia inconspicua, an elite biomass production diatom.</title>
        <authorList>
            <person name="Oliver A."/>
            <person name="Podell S."/>
            <person name="Pinowska A."/>
            <person name="Traller J.C."/>
            <person name="Smith S.R."/>
            <person name="McClure R."/>
            <person name="Beliaev A."/>
            <person name="Bohutskyi P."/>
            <person name="Hill E.A."/>
            <person name="Rabines A."/>
            <person name="Zheng H."/>
            <person name="Allen L.Z."/>
            <person name="Kuo A."/>
            <person name="Grigoriev I.V."/>
            <person name="Allen A.E."/>
            <person name="Hazlebeck D."/>
            <person name="Allen E.E."/>
        </authorList>
    </citation>
    <scope>NUCLEOTIDE SEQUENCE</scope>
    <source>
        <strain evidence="1">Hildebrandi</strain>
    </source>
</reference>
<dbReference type="AlphaFoldDB" id="A0A9K3LRY4"/>
<dbReference type="EMBL" id="JAGRRH010000007">
    <property type="protein sequence ID" value="KAG7366930.1"/>
    <property type="molecule type" value="Genomic_DNA"/>
</dbReference>